<keyword evidence="1" id="KW-0732">Signal</keyword>
<protein>
    <recommendedName>
        <fullName evidence="4">DUF4424 domain-containing protein</fullName>
    </recommendedName>
</protein>
<gene>
    <name evidence="2" type="ORF">LU297_08390</name>
</gene>
<evidence type="ECO:0000313" key="2">
    <source>
        <dbReference type="EMBL" id="UXZ04584.1"/>
    </source>
</evidence>
<dbReference type="EMBL" id="CP089977">
    <property type="protein sequence ID" value="UXZ04584.1"/>
    <property type="molecule type" value="Genomic_DNA"/>
</dbReference>
<organism evidence="2 3">
    <name type="scientific">Moraxella nasicaprae</name>
    <dbReference type="NCBI Taxonomy" id="2904122"/>
    <lineage>
        <taxon>Bacteria</taxon>
        <taxon>Pseudomonadati</taxon>
        <taxon>Pseudomonadota</taxon>
        <taxon>Gammaproteobacteria</taxon>
        <taxon>Moraxellales</taxon>
        <taxon>Moraxellaceae</taxon>
        <taxon>Moraxella</taxon>
    </lineage>
</organism>
<dbReference type="RefSeq" id="WP_263076073.1">
    <property type="nucleotide sequence ID" value="NZ_CP089977.1"/>
</dbReference>
<proteinExistence type="predicted"/>
<accession>A0ABY6F3B0</accession>
<dbReference type="Proteomes" id="UP001063782">
    <property type="component" value="Chromosome"/>
</dbReference>
<keyword evidence="3" id="KW-1185">Reference proteome</keyword>
<evidence type="ECO:0008006" key="4">
    <source>
        <dbReference type="Google" id="ProtNLM"/>
    </source>
</evidence>
<feature type="signal peptide" evidence="1">
    <location>
        <begin position="1"/>
        <end position="20"/>
    </location>
</feature>
<feature type="chain" id="PRO_5047273088" description="DUF4424 domain-containing protein" evidence="1">
    <location>
        <begin position="21"/>
        <end position="152"/>
    </location>
</feature>
<reference evidence="2" key="1">
    <citation type="submission" date="2021-12" db="EMBL/GenBank/DDBJ databases">
        <title>taxonomy of Moraxella sp. ZY201224.</title>
        <authorList>
            <person name="Li F."/>
        </authorList>
    </citation>
    <scope>NUCLEOTIDE SEQUENCE</scope>
    <source>
        <strain evidence="2">ZY201224</strain>
    </source>
</reference>
<evidence type="ECO:0000313" key="3">
    <source>
        <dbReference type="Proteomes" id="UP001063782"/>
    </source>
</evidence>
<evidence type="ECO:0000256" key="1">
    <source>
        <dbReference type="SAM" id="SignalP"/>
    </source>
</evidence>
<sequence length="152" mass="16854">MYKPLLIVAALTVGMLNAHAQQPIQARYTLGVYSIDDLNRTISIADKKLSISNPNHYMCWSLLLDTPITDKTLNSKEIFYSPTGGQFHHDNSDIQSSPDGTHHIITSVAEVIDQTLVERCWQFDSSDPTGSYKLDVEVAGFALPSQTFTIVP</sequence>
<name>A0ABY6F3B0_9GAMM</name>